<dbReference type="PANTHER" id="PTHR32305:SF15">
    <property type="entry name" value="PROTEIN RHSA-RELATED"/>
    <property type="match status" value="1"/>
</dbReference>
<sequence length="613" mass="70484">MKNLKKDRVKLGICFMLCGFSSSLIAQTEKTLHWQFDNHGRLIQSSIDNAKVSYPLYSTHGQAKEVLFDGKTLMRTVDFNQDGTPSFIGYSENQQTFANYHYSPFSTPIETRFTVDSVSVFAETAMRFDSRNNLVSLTRQSNQYEREYQYQYDAIGRIKSFMVDNNRVAYGYDHLGNLSSKTGFNRNDYSVTSLPAQHYNEKYQNQNWLYDSDGNVIEDDDYRYQYSDAKRLVLVVDKQTDEWIAHYLYDGNGARVRKMSQHQTTYYYRNFSGQVVLEEVYLNQTGELIASQQHVLHSGIKLATQYWQKDTNRLELEYQFADRLGSQSVRFRDDNNVTTQEYSPFGEQMDKQQIHIGSYGFTQHEDDQKTQSIYMKARHYQPVYGRLNRPDPARDFNIFNASSFNLYAYVGNNPVNTWDPTGLQSALGHYCAQTGNRSSKCQGGTSKETQSAQQSKDDSISGNEDKIFYVGIYGAGKNSTGNRHLENIVEGKNAKLYKANQERKIKKKIKEMTKAGFKVVLLGYSRGGNAAINVANSLGKDNVSLEALVTFDPHSLNSNKTFQLKYDNVKQAYNFYQRNERTAVLYYQQGRILIGEVRLILHTFPCIKPILPI</sequence>
<dbReference type="NCBIfam" id="TIGR03696">
    <property type="entry name" value="Rhs_assc_core"/>
    <property type="match status" value="1"/>
</dbReference>
<proteinExistence type="predicted"/>
<dbReference type="Gene3D" id="3.40.50.1820">
    <property type="entry name" value="alpha/beta hydrolase"/>
    <property type="match status" value="1"/>
</dbReference>
<organism evidence="1 2">
    <name type="scientific">Aliikangiella maris</name>
    <dbReference type="NCBI Taxonomy" id="3162458"/>
    <lineage>
        <taxon>Bacteria</taxon>
        <taxon>Pseudomonadati</taxon>
        <taxon>Pseudomonadota</taxon>
        <taxon>Gammaproteobacteria</taxon>
        <taxon>Oceanospirillales</taxon>
        <taxon>Pleioneaceae</taxon>
        <taxon>Aliikangiella</taxon>
    </lineage>
</organism>
<dbReference type="Gene3D" id="1.10.287.490">
    <property type="entry name" value="Helix hairpin bin"/>
    <property type="match status" value="1"/>
</dbReference>
<dbReference type="InterPro" id="IPR029058">
    <property type="entry name" value="AB_hydrolase_fold"/>
</dbReference>
<accession>A0ABV2BWN7</accession>
<reference evidence="1 2" key="1">
    <citation type="submission" date="2024-06" db="EMBL/GenBank/DDBJ databases">
        <authorList>
            <person name="Li F."/>
        </authorList>
    </citation>
    <scope>NUCLEOTIDE SEQUENCE [LARGE SCALE GENOMIC DNA]</scope>
    <source>
        <strain evidence="1 2">GXAS 311</strain>
    </source>
</reference>
<dbReference type="Gene3D" id="2.180.10.10">
    <property type="entry name" value="RHS repeat-associated core"/>
    <property type="match status" value="1"/>
</dbReference>
<dbReference type="EMBL" id="JBEVCJ010000020">
    <property type="protein sequence ID" value="MET1256362.1"/>
    <property type="molecule type" value="Genomic_DNA"/>
</dbReference>
<protein>
    <submittedName>
        <fullName evidence="1">RHS repeat-associated core domain-containing protein</fullName>
    </submittedName>
</protein>
<keyword evidence="2" id="KW-1185">Reference proteome</keyword>
<dbReference type="InterPro" id="IPR022385">
    <property type="entry name" value="Rhs_assc_core"/>
</dbReference>
<dbReference type="Proteomes" id="UP001548189">
    <property type="component" value="Unassembled WGS sequence"/>
</dbReference>
<evidence type="ECO:0000313" key="1">
    <source>
        <dbReference type="EMBL" id="MET1256362.1"/>
    </source>
</evidence>
<dbReference type="SUPFAM" id="SSF53474">
    <property type="entry name" value="alpha/beta-Hydrolases"/>
    <property type="match status" value="1"/>
</dbReference>
<evidence type="ECO:0000313" key="2">
    <source>
        <dbReference type="Proteomes" id="UP001548189"/>
    </source>
</evidence>
<name>A0ABV2BWN7_9GAMM</name>
<dbReference type="InterPro" id="IPR050708">
    <property type="entry name" value="T6SS_VgrG/RHS"/>
</dbReference>
<dbReference type="PANTHER" id="PTHR32305">
    <property type="match status" value="1"/>
</dbReference>
<gene>
    <name evidence="1" type="ORF">ABVT43_14575</name>
</gene>
<comment type="caution">
    <text evidence="1">The sequence shown here is derived from an EMBL/GenBank/DDBJ whole genome shotgun (WGS) entry which is preliminary data.</text>
</comment>